<evidence type="ECO:0000313" key="2">
    <source>
        <dbReference type="Proteomes" id="UP000324222"/>
    </source>
</evidence>
<evidence type="ECO:0000313" key="1">
    <source>
        <dbReference type="EMBL" id="MPD04652.1"/>
    </source>
</evidence>
<organism evidence="1 2">
    <name type="scientific">Portunus trituberculatus</name>
    <name type="common">Swimming crab</name>
    <name type="synonym">Neptunus trituberculatus</name>
    <dbReference type="NCBI Taxonomy" id="210409"/>
    <lineage>
        <taxon>Eukaryota</taxon>
        <taxon>Metazoa</taxon>
        <taxon>Ecdysozoa</taxon>
        <taxon>Arthropoda</taxon>
        <taxon>Crustacea</taxon>
        <taxon>Multicrustacea</taxon>
        <taxon>Malacostraca</taxon>
        <taxon>Eumalacostraca</taxon>
        <taxon>Eucarida</taxon>
        <taxon>Decapoda</taxon>
        <taxon>Pleocyemata</taxon>
        <taxon>Brachyura</taxon>
        <taxon>Eubrachyura</taxon>
        <taxon>Portunoidea</taxon>
        <taxon>Portunidae</taxon>
        <taxon>Portuninae</taxon>
        <taxon>Portunus</taxon>
    </lineage>
</organism>
<gene>
    <name evidence="1" type="ORF">E2C01_100350</name>
</gene>
<dbReference type="EMBL" id="VSRR010142108">
    <property type="protein sequence ID" value="MPD04652.1"/>
    <property type="molecule type" value="Genomic_DNA"/>
</dbReference>
<accession>A0A5B7K2T7</accession>
<comment type="caution">
    <text evidence="1">The sequence shown here is derived from an EMBL/GenBank/DDBJ whole genome shotgun (WGS) entry which is preliminary data.</text>
</comment>
<name>A0A5B7K2T7_PORTR</name>
<proteinExistence type="predicted"/>
<dbReference type="Proteomes" id="UP000324222">
    <property type="component" value="Unassembled WGS sequence"/>
</dbReference>
<dbReference type="AlphaFoldDB" id="A0A5B7K2T7"/>
<reference evidence="1 2" key="1">
    <citation type="submission" date="2019-05" db="EMBL/GenBank/DDBJ databases">
        <title>Another draft genome of Portunus trituberculatus and its Hox gene families provides insights of decapod evolution.</title>
        <authorList>
            <person name="Jeong J.-H."/>
            <person name="Song I."/>
            <person name="Kim S."/>
            <person name="Choi T."/>
            <person name="Kim D."/>
            <person name="Ryu S."/>
            <person name="Kim W."/>
        </authorList>
    </citation>
    <scope>NUCLEOTIDE SEQUENCE [LARGE SCALE GENOMIC DNA]</scope>
    <source>
        <tissue evidence="1">Muscle</tissue>
    </source>
</reference>
<keyword evidence="2" id="KW-1185">Reference proteome</keyword>
<protein>
    <submittedName>
        <fullName evidence="1">Uncharacterized protein</fullName>
    </submittedName>
</protein>
<sequence length="33" mass="3764">MIISPVVFDSHSYYQRHLPGICLHLTSHSRIGV</sequence>